<dbReference type="EMBL" id="JACHKF010000001">
    <property type="protein sequence ID" value="MBB6569460.1"/>
    <property type="molecule type" value="Genomic_DNA"/>
</dbReference>
<dbReference type="AlphaFoldDB" id="A0A7Y4KZH3"/>
<sequence length="482" mass="55128">MPRNELTDAQLDLLNRIADGDDLSSPEGVAYRTSARALQRRHLVDVTRKGGVWRARITAAGRDYLEQGPPPKQPPPARAKRAVGTGSGPDVEQARRFIERLRAEGDTLRLPNPTADERAGYRRLLHLCKQEGLVPDGLELLHTGRDQGDLIIRLSQGRPVDVTDWNRIRLNIRRTITDPQALLAVVTERPQCLNVTESSMPRAIKFIGSLAKAAVAAGYSIGVNTKPQAPKIFFQAGHWQRELILEEEYDEVRHVTTEEDRRALRGRFWRPPPAYEKVACGRLKLQIGRARSDEKYTWTDLKGARLERRLGDIMTELREGLAEDERVRLEAEREWVQQQARWARQEAEERSQWRAAMISARGLALEDVRRSKFRQAYDQWTAADQIRTFCSALERAASHPNAEHLPQWIEWARAAADALDPATTPDQLDDIDREPQPDDLRPYLNGWSPLKPEKEYRTLSPRPRARVNWWHQHAVDAEGRQS</sequence>
<dbReference type="Proteomes" id="UP000553957">
    <property type="component" value="Unassembled WGS sequence"/>
</dbReference>
<keyword evidence="4" id="KW-1185">Reference proteome</keyword>
<feature type="compositionally biased region" description="Pro residues" evidence="1">
    <location>
        <begin position="68"/>
        <end position="77"/>
    </location>
</feature>
<dbReference type="RefSeq" id="WP_171673189.1">
    <property type="nucleotide sequence ID" value="NZ_JABJRC010000002.1"/>
</dbReference>
<proteinExistence type="predicted"/>
<reference evidence="3 4" key="1">
    <citation type="submission" date="2020-05" db="EMBL/GenBank/DDBJ databases">
        <title>Genome sequence of Kribbella sandramycini ATCC 39419.</title>
        <authorList>
            <person name="Maclea K.S."/>
            <person name="Fair J.L."/>
        </authorList>
    </citation>
    <scope>NUCLEOTIDE SEQUENCE [LARGE SCALE GENOMIC DNA]</scope>
    <source>
        <strain evidence="3 4">ATCC 39419</strain>
    </source>
</reference>
<evidence type="ECO:0000256" key="1">
    <source>
        <dbReference type="SAM" id="MobiDB-lite"/>
    </source>
</evidence>
<evidence type="ECO:0000313" key="2">
    <source>
        <dbReference type="EMBL" id="MBB6569460.1"/>
    </source>
</evidence>
<reference evidence="2 5" key="2">
    <citation type="submission" date="2020-08" db="EMBL/GenBank/DDBJ databases">
        <title>Sequencing the genomes of 1000 actinobacteria strains.</title>
        <authorList>
            <person name="Klenk H.-P."/>
        </authorList>
    </citation>
    <scope>NUCLEOTIDE SEQUENCE [LARGE SCALE GENOMIC DNA]</scope>
    <source>
        <strain evidence="2 5">DSM 15626</strain>
    </source>
</reference>
<accession>A0A7Y4KZH3</accession>
<dbReference type="Proteomes" id="UP000534306">
    <property type="component" value="Unassembled WGS sequence"/>
</dbReference>
<evidence type="ECO:0000313" key="5">
    <source>
        <dbReference type="Proteomes" id="UP000553957"/>
    </source>
</evidence>
<dbReference type="EMBL" id="JABJRC010000002">
    <property type="protein sequence ID" value="NOL40706.1"/>
    <property type="molecule type" value="Genomic_DNA"/>
</dbReference>
<feature type="region of interest" description="Disordered" evidence="1">
    <location>
        <begin position="62"/>
        <end position="90"/>
    </location>
</feature>
<gene>
    <name evidence="2" type="ORF">HNR71_005097</name>
    <name evidence="3" type="ORF">HPO96_10655</name>
</gene>
<feature type="region of interest" description="Disordered" evidence="1">
    <location>
        <begin position="421"/>
        <end position="447"/>
    </location>
</feature>
<comment type="caution">
    <text evidence="3">The sequence shown here is derived from an EMBL/GenBank/DDBJ whole genome shotgun (WGS) entry which is preliminary data.</text>
</comment>
<evidence type="ECO:0008006" key="6">
    <source>
        <dbReference type="Google" id="ProtNLM"/>
    </source>
</evidence>
<evidence type="ECO:0000313" key="4">
    <source>
        <dbReference type="Proteomes" id="UP000534306"/>
    </source>
</evidence>
<protein>
    <recommendedName>
        <fullName evidence="6">PE-PGRS family protein</fullName>
    </recommendedName>
</protein>
<organism evidence="3 4">
    <name type="scientific">Kribbella sandramycini</name>
    <dbReference type="NCBI Taxonomy" id="60450"/>
    <lineage>
        <taxon>Bacteria</taxon>
        <taxon>Bacillati</taxon>
        <taxon>Actinomycetota</taxon>
        <taxon>Actinomycetes</taxon>
        <taxon>Propionibacteriales</taxon>
        <taxon>Kribbellaceae</taxon>
        <taxon>Kribbella</taxon>
    </lineage>
</organism>
<name>A0A7Y4KZH3_9ACTN</name>
<evidence type="ECO:0000313" key="3">
    <source>
        <dbReference type="EMBL" id="NOL40706.1"/>
    </source>
</evidence>